<gene>
    <name evidence="1" type="ORF">MARGE09_P2930</name>
</gene>
<name>A0AAN1WJJ5_9GAMM</name>
<protein>
    <submittedName>
        <fullName evidence="1">Uncharacterized protein</fullName>
    </submittedName>
</protein>
<dbReference type="EMBL" id="AP023086">
    <property type="protein sequence ID" value="BCD98729.1"/>
    <property type="molecule type" value="Genomic_DNA"/>
</dbReference>
<dbReference type="SUPFAM" id="SSF56399">
    <property type="entry name" value="ADP-ribosylation"/>
    <property type="match status" value="1"/>
</dbReference>
<evidence type="ECO:0000313" key="2">
    <source>
        <dbReference type="Proteomes" id="UP001320119"/>
    </source>
</evidence>
<keyword evidence="2" id="KW-1185">Reference proteome</keyword>
<dbReference type="AlphaFoldDB" id="A0AAN1WJJ5"/>
<accession>A0AAN1WJJ5</accession>
<dbReference type="RefSeq" id="WP_236983264.1">
    <property type="nucleotide sequence ID" value="NZ_AP023086.1"/>
</dbReference>
<dbReference type="Proteomes" id="UP001320119">
    <property type="component" value="Chromosome"/>
</dbReference>
<evidence type="ECO:0000313" key="1">
    <source>
        <dbReference type="EMBL" id="BCD98729.1"/>
    </source>
</evidence>
<dbReference type="KEGG" id="marq:MARGE09_P2930"/>
<reference evidence="1 2" key="1">
    <citation type="journal article" date="2022" name="IScience">
        <title>An ultrasensitive nanofiber-based assay for enzymatic hydrolysis and deep-sea microbial degradation of cellulose.</title>
        <authorList>
            <person name="Tsudome M."/>
            <person name="Tachioka M."/>
            <person name="Miyazaki M."/>
            <person name="Uchimura K."/>
            <person name="Tsuda M."/>
            <person name="Takaki Y."/>
            <person name="Deguchi S."/>
        </authorList>
    </citation>
    <scope>NUCLEOTIDE SEQUENCE [LARGE SCALE GENOMIC DNA]</scope>
    <source>
        <strain evidence="1 2">GE09</strain>
    </source>
</reference>
<sequence>MLQPAVENYIRLNTNGYTLQTTCRPPQTLREYALDFQRDSACSVFQSRSSDGLTRIDTYVAMAVSIQALDHIRIAYISKLLIMDLYRWSQGFNPVSGVAISSKSQSRRCSAVNALLAGAYIWYRYSYEASNAERKAIGLMRNQQDIPFDLYRYRFSRSGFNLHNAQARLYRGDTRPPAVLWQAGGFYPKMDAGRDSHDPHLGSGASNQVISTTTDPNIVARFAWHNKAYCPKRFYYIHYGDTPKAIAGFVYEVAKQGHQCIEVTGVTPGREVSFLAIPKQYIRRFRLRYFAGSQSNVVLSDWMYMNEQSVRNIRIAEDKTAWERLKKDYHSLA</sequence>
<organism evidence="1 2">
    <name type="scientific">Marinagarivorans cellulosilyticus</name>
    <dbReference type="NCBI Taxonomy" id="2721545"/>
    <lineage>
        <taxon>Bacteria</taxon>
        <taxon>Pseudomonadati</taxon>
        <taxon>Pseudomonadota</taxon>
        <taxon>Gammaproteobacteria</taxon>
        <taxon>Cellvibrionales</taxon>
        <taxon>Cellvibrionaceae</taxon>
        <taxon>Marinagarivorans</taxon>
    </lineage>
</organism>
<dbReference type="Gene3D" id="3.90.210.10">
    <property type="entry name" value="Heat-Labile Enterotoxin, subunit A"/>
    <property type="match status" value="1"/>
</dbReference>
<proteinExistence type="predicted"/>